<evidence type="ECO:0000256" key="1">
    <source>
        <dbReference type="ARBA" id="ARBA00004613"/>
    </source>
</evidence>
<feature type="binding site" evidence="5">
    <location>
        <position position="250"/>
    </location>
    <ligand>
        <name>Ca(2+)</name>
        <dbReference type="ChEBI" id="CHEBI:29108"/>
    </ligand>
</feature>
<dbReference type="CDD" id="cd00707">
    <property type="entry name" value="Pancreat_lipase_like"/>
    <property type="match status" value="1"/>
</dbReference>
<name>A0ABD1E1J0_HYPHA</name>
<reference evidence="8 9" key="1">
    <citation type="submission" date="2024-05" db="EMBL/GenBank/DDBJ databases">
        <title>Genetic variation in Jamaican populations of the coffee berry borer (Hypothenemus hampei).</title>
        <authorList>
            <person name="Errbii M."/>
            <person name="Myrie A."/>
        </authorList>
    </citation>
    <scope>NUCLEOTIDE SEQUENCE [LARGE SCALE GENOMIC DNA]</scope>
    <source>
        <strain evidence="8">JA-Hopewell-2020-01-JO</strain>
        <tissue evidence="8">Whole body</tissue>
    </source>
</reference>
<dbReference type="SUPFAM" id="SSF53474">
    <property type="entry name" value="alpha/beta-Hydrolases"/>
    <property type="match status" value="1"/>
</dbReference>
<protein>
    <recommendedName>
        <fullName evidence="7">Lipase domain-containing protein</fullName>
    </recommendedName>
</protein>
<dbReference type="Proteomes" id="UP001566132">
    <property type="component" value="Unassembled WGS sequence"/>
</dbReference>
<feature type="active site" description="Charge relay system" evidence="4">
    <location>
        <position position="231"/>
    </location>
</feature>
<dbReference type="InterPro" id="IPR033906">
    <property type="entry name" value="Lipase_N"/>
</dbReference>
<evidence type="ECO:0000256" key="3">
    <source>
        <dbReference type="ARBA" id="ARBA00022525"/>
    </source>
</evidence>
<evidence type="ECO:0000256" key="6">
    <source>
        <dbReference type="RuleBase" id="RU004262"/>
    </source>
</evidence>
<accession>A0ABD1E1J0</accession>
<feature type="domain" description="Lipase" evidence="7">
    <location>
        <begin position="57"/>
        <end position="409"/>
    </location>
</feature>
<feature type="binding site" evidence="5">
    <location>
        <position position="253"/>
    </location>
    <ligand>
        <name>Ca(2+)</name>
        <dbReference type="ChEBI" id="CHEBI:29108"/>
    </ligand>
</feature>
<keyword evidence="3" id="KW-0964">Secreted</keyword>
<keyword evidence="5" id="KW-0106">Calcium</keyword>
<dbReference type="AlphaFoldDB" id="A0ABD1E1J0"/>
<keyword evidence="9" id="KW-1185">Reference proteome</keyword>
<gene>
    <name evidence="8" type="ORF">ABEB36_015011</name>
</gene>
<feature type="active site" description="Charge relay system" evidence="4">
    <location>
        <position position="319"/>
    </location>
</feature>
<keyword evidence="5" id="KW-0479">Metal-binding</keyword>
<dbReference type="PIRSF" id="PIRSF000865">
    <property type="entry name" value="Lipoprotein_lipase_LIPH"/>
    <property type="match status" value="1"/>
</dbReference>
<dbReference type="PANTHER" id="PTHR11610">
    <property type="entry name" value="LIPASE"/>
    <property type="match status" value="1"/>
</dbReference>
<dbReference type="PANTHER" id="PTHR11610:SF186">
    <property type="entry name" value="FI22312P1"/>
    <property type="match status" value="1"/>
</dbReference>
<proteinExistence type="inferred from homology"/>
<evidence type="ECO:0000256" key="5">
    <source>
        <dbReference type="PIRSR" id="PIRSR000865-2"/>
    </source>
</evidence>
<evidence type="ECO:0000313" key="8">
    <source>
        <dbReference type="EMBL" id="KAL1488547.1"/>
    </source>
</evidence>
<dbReference type="Gene3D" id="3.40.50.1820">
    <property type="entry name" value="alpha/beta hydrolase"/>
    <property type="match status" value="1"/>
</dbReference>
<dbReference type="Pfam" id="PF00151">
    <property type="entry name" value="Lipase"/>
    <property type="match status" value="1"/>
</dbReference>
<evidence type="ECO:0000256" key="4">
    <source>
        <dbReference type="PIRSR" id="PIRSR000865-1"/>
    </source>
</evidence>
<organism evidence="8 9">
    <name type="scientific">Hypothenemus hampei</name>
    <name type="common">Coffee berry borer</name>
    <dbReference type="NCBI Taxonomy" id="57062"/>
    <lineage>
        <taxon>Eukaryota</taxon>
        <taxon>Metazoa</taxon>
        <taxon>Ecdysozoa</taxon>
        <taxon>Arthropoda</taxon>
        <taxon>Hexapoda</taxon>
        <taxon>Insecta</taxon>
        <taxon>Pterygota</taxon>
        <taxon>Neoptera</taxon>
        <taxon>Endopterygota</taxon>
        <taxon>Coleoptera</taxon>
        <taxon>Polyphaga</taxon>
        <taxon>Cucujiformia</taxon>
        <taxon>Curculionidae</taxon>
        <taxon>Scolytinae</taxon>
        <taxon>Hypothenemus</taxon>
    </lineage>
</organism>
<feature type="active site" description="Nucleophile" evidence="4">
    <location>
        <position position="204"/>
    </location>
</feature>
<dbReference type="GO" id="GO:0005576">
    <property type="term" value="C:extracellular region"/>
    <property type="evidence" value="ECO:0007669"/>
    <property type="project" value="UniProtKB-SubCell"/>
</dbReference>
<evidence type="ECO:0000256" key="2">
    <source>
        <dbReference type="ARBA" id="ARBA00010701"/>
    </source>
</evidence>
<dbReference type="InterPro" id="IPR013818">
    <property type="entry name" value="Lipase"/>
</dbReference>
<comment type="caution">
    <text evidence="8">The sequence shown here is derived from an EMBL/GenBank/DDBJ whole genome shotgun (WGS) entry which is preliminary data.</text>
</comment>
<comment type="subcellular location">
    <subcellularLocation>
        <location evidence="1">Secreted</location>
    </subcellularLocation>
</comment>
<dbReference type="InterPro" id="IPR000734">
    <property type="entry name" value="TAG_lipase"/>
</dbReference>
<evidence type="ECO:0000259" key="7">
    <source>
        <dbReference type="Pfam" id="PF00151"/>
    </source>
</evidence>
<sequence length="542" mass="61586">MLIKTSLIITCVCMVWNNAQFFNHPRLGQFPLRAAQKLKQRLREKISQYRDRTTQMICYDVVGCFSLPHKNSPLQRIPEDPRLLKTKFYLFTRKNVTTPEVLYYQDEGKSLKQSNFNVFKPLKVLIHGYTSKWNERGALMVKDSYLKLYDCNVILMDWKIGARGTHYASAAANTELVGRELGLLLVKMVETGLSPKNIHLIGFSLGAHVAGSASEPLKQKGYLIGRITGLDAASPLFRSNHFREKHKKLDRNDAEYVDVLHTDSSPFLTDGFGLWEPIGHVDFFPNGGQEQPGCTDPKSSIVVTHLEGGNLSRDSACSHIRAFHLFIETIMNKLKMLKKNRNYCQFIAYNCPGGLPSYERGHCFPLIPTMKTNSSLIDRSYKIDEIGQFGEDVRGEGIMYFSTRASSPFCGSQLHASVHVSHKTTSVRGVLQMVLFYANQSVTFQIETNTNDFVMTGSRMNARAVAEYNSLNAEQIKSIHTNLHFFNTNENDNFNRTLTPSSLYMDKIIIRDMFGNSWQYCKKNLMINAMNPQRVVLNSFSC</sequence>
<dbReference type="EMBL" id="JBDJPC010000014">
    <property type="protein sequence ID" value="KAL1488547.1"/>
    <property type="molecule type" value="Genomic_DNA"/>
</dbReference>
<evidence type="ECO:0000313" key="9">
    <source>
        <dbReference type="Proteomes" id="UP001566132"/>
    </source>
</evidence>
<dbReference type="InterPro" id="IPR016272">
    <property type="entry name" value="Lipase_LIPH"/>
</dbReference>
<dbReference type="InterPro" id="IPR029058">
    <property type="entry name" value="AB_hydrolase_fold"/>
</dbReference>
<comment type="similarity">
    <text evidence="2 6">Belongs to the AB hydrolase superfamily. Lipase family.</text>
</comment>